<proteinExistence type="predicted"/>
<sequence length="94" mass="10879">MPVNRIGSNTWSPDAMEGPTPDPLRFMHTMSYDVMPCWQPRNITRRSKEGHSLFNLHQLGYMIFACGISNYSVSVFHLMNHAFFKALLFPECVR</sequence>
<dbReference type="EMBL" id="CM047910">
    <property type="protein sequence ID" value="KAJ0075050.1"/>
    <property type="molecule type" value="Genomic_DNA"/>
</dbReference>
<reference evidence="2" key="1">
    <citation type="journal article" date="2023" name="G3 (Bethesda)">
        <title>Genome assembly and association tests identify interacting loci associated with vigor, precocity, and sex in interspecific pistachio rootstocks.</title>
        <authorList>
            <person name="Palmer W."/>
            <person name="Jacygrad E."/>
            <person name="Sagayaradj S."/>
            <person name="Cavanaugh K."/>
            <person name="Han R."/>
            <person name="Bertier L."/>
            <person name="Beede B."/>
            <person name="Kafkas S."/>
            <person name="Golino D."/>
            <person name="Preece J."/>
            <person name="Michelmore R."/>
        </authorList>
    </citation>
    <scope>NUCLEOTIDE SEQUENCE [LARGE SCALE GENOMIC DNA]</scope>
</reference>
<protein>
    <submittedName>
        <fullName evidence="1">Uncharacterized protein</fullName>
    </submittedName>
</protein>
<evidence type="ECO:0000313" key="1">
    <source>
        <dbReference type="EMBL" id="KAJ0075050.1"/>
    </source>
</evidence>
<organism evidence="1 2">
    <name type="scientific">Pistacia atlantica</name>
    <dbReference type="NCBI Taxonomy" id="434234"/>
    <lineage>
        <taxon>Eukaryota</taxon>
        <taxon>Viridiplantae</taxon>
        <taxon>Streptophyta</taxon>
        <taxon>Embryophyta</taxon>
        <taxon>Tracheophyta</taxon>
        <taxon>Spermatophyta</taxon>
        <taxon>Magnoliopsida</taxon>
        <taxon>eudicotyledons</taxon>
        <taxon>Gunneridae</taxon>
        <taxon>Pentapetalae</taxon>
        <taxon>rosids</taxon>
        <taxon>malvids</taxon>
        <taxon>Sapindales</taxon>
        <taxon>Anacardiaceae</taxon>
        <taxon>Pistacia</taxon>
    </lineage>
</organism>
<keyword evidence="2" id="KW-1185">Reference proteome</keyword>
<gene>
    <name evidence="1" type="ORF">Patl1_33746</name>
</gene>
<dbReference type="Proteomes" id="UP001164250">
    <property type="component" value="Chromosome 15"/>
</dbReference>
<name>A0ACC0ZPY9_9ROSI</name>
<accession>A0ACC0ZPY9</accession>
<evidence type="ECO:0000313" key="2">
    <source>
        <dbReference type="Proteomes" id="UP001164250"/>
    </source>
</evidence>
<comment type="caution">
    <text evidence="1">The sequence shown here is derived from an EMBL/GenBank/DDBJ whole genome shotgun (WGS) entry which is preliminary data.</text>
</comment>